<name>J3P157_GAET3</name>
<evidence type="ECO:0000256" key="1">
    <source>
        <dbReference type="SAM" id="MobiDB-lite"/>
    </source>
</evidence>
<dbReference type="RefSeq" id="XP_009223342.1">
    <property type="nucleotide sequence ID" value="XM_009225078.1"/>
</dbReference>
<evidence type="ECO:0000313" key="3">
    <source>
        <dbReference type="EnsemblFungi" id="EJT77342"/>
    </source>
</evidence>
<reference evidence="3" key="4">
    <citation type="journal article" date="2015" name="G3 (Bethesda)">
        <title>Genome sequences of three phytopathogenic species of the Magnaporthaceae family of fungi.</title>
        <authorList>
            <person name="Okagaki L.H."/>
            <person name="Nunes C.C."/>
            <person name="Sailsbery J."/>
            <person name="Clay B."/>
            <person name="Brown D."/>
            <person name="John T."/>
            <person name="Oh Y."/>
            <person name="Young N."/>
            <person name="Fitzgerald M."/>
            <person name="Haas B.J."/>
            <person name="Zeng Q."/>
            <person name="Young S."/>
            <person name="Adiconis X."/>
            <person name="Fan L."/>
            <person name="Levin J.Z."/>
            <person name="Mitchell T.K."/>
            <person name="Okubara P.A."/>
            <person name="Farman M.L."/>
            <person name="Kohn L.M."/>
            <person name="Birren B."/>
            <person name="Ma L.-J."/>
            <person name="Dean R.A."/>
        </authorList>
    </citation>
    <scope>NUCLEOTIDE SEQUENCE</scope>
    <source>
        <strain evidence="3">R3-111a-1</strain>
    </source>
</reference>
<dbReference type="VEuPathDB" id="FungiDB:GGTG_07254"/>
<reference evidence="3" key="5">
    <citation type="submission" date="2018-04" db="UniProtKB">
        <authorList>
            <consortium name="EnsemblFungi"/>
        </authorList>
    </citation>
    <scope>IDENTIFICATION</scope>
    <source>
        <strain evidence="3">R3-111a-1</strain>
    </source>
</reference>
<proteinExistence type="predicted"/>
<dbReference type="GeneID" id="20347712"/>
<keyword evidence="4" id="KW-1185">Reference proteome</keyword>
<evidence type="ECO:0000313" key="4">
    <source>
        <dbReference type="Proteomes" id="UP000006039"/>
    </source>
</evidence>
<accession>J3P157</accession>
<feature type="region of interest" description="Disordered" evidence="1">
    <location>
        <begin position="1"/>
        <end position="28"/>
    </location>
</feature>
<reference evidence="2" key="2">
    <citation type="submission" date="2010-07" db="EMBL/GenBank/DDBJ databases">
        <authorList>
            <consortium name="The Broad Institute Genome Sequencing Platform"/>
            <consortium name="Broad Institute Genome Sequencing Center for Infectious Disease"/>
            <person name="Ma L.-J."/>
            <person name="Dead R."/>
            <person name="Young S."/>
            <person name="Zeng Q."/>
            <person name="Koehrsen M."/>
            <person name="Alvarado L."/>
            <person name="Berlin A."/>
            <person name="Chapman S.B."/>
            <person name="Chen Z."/>
            <person name="Freedman E."/>
            <person name="Gellesch M."/>
            <person name="Goldberg J."/>
            <person name="Griggs A."/>
            <person name="Gujja S."/>
            <person name="Heilman E.R."/>
            <person name="Heiman D."/>
            <person name="Hepburn T."/>
            <person name="Howarth C."/>
            <person name="Jen D."/>
            <person name="Larson L."/>
            <person name="Mehta T."/>
            <person name="Neiman D."/>
            <person name="Pearson M."/>
            <person name="Roberts A."/>
            <person name="Saif S."/>
            <person name="Shea T."/>
            <person name="Shenoy N."/>
            <person name="Sisk P."/>
            <person name="Stolte C."/>
            <person name="Sykes S."/>
            <person name="Walk T."/>
            <person name="White J."/>
            <person name="Yandava C."/>
            <person name="Haas B."/>
            <person name="Nusbaum C."/>
            <person name="Birren B."/>
        </authorList>
    </citation>
    <scope>NUCLEOTIDE SEQUENCE</scope>
    <source>
        <strain evidence="2">R3-111a-1</strain>
    </source>
</reference>
<dbReference type="Proteomes" id="UP000006039">
    <property type="component" value="Unassembled WGS sequence"/>
</dbReference>
<organism evidence="2">
    <name type="scientific">Gaeumannomyces tritici (strain R3-111a-1)</name>
    <name type="common">Wheat and barley take-all root rot fungus</name>
    <name type="synonym">Gaeumannomyces graminis var. tritici</name>
    <dbReference type="NCBI Taxonomy" id="644352"/>
    <lineage>
        <taxon>Eukaryota</taxon>
        <taxon>Fungi</taxon>
        <taxon>Dikarya</taxon>
        <taxon>Ascomycota</taxon>
        <taxon>Pezizomycotina</taxon>
        <taxon>Sordariomycetes</taxon>
        <taxon>Sordariomycetidae</taxon>
        <taxon>Magnaporthales</taxon>
        <taxon>Magnaporthaceae</taxon>
        <taxon>Gaeumannomyces</taxon>
    </lineage>
</organism>
<reference evidence="2" key="3">
    <citation type="submission" date="2010-09" db="EMBL/GenBank/DDBJ databases">
        <title>Annotation of Gaeumannomyces graminis var. tritici R3-111a-1.</title>
        <authorList>
            <consortium name="The Broad Institute Genome Sequencing Platform"/>
            <person name="Ma L.-J."/>
            <person name="Dead R."/>
            <person name="Young S.K."/>
            <person name="Zeng Q."/>
            <person name="Gargeya S."/>
            <person name="Fitzgerald M."/>
            <person name="Haas B."/>
            <person name="Abouelleil A."/>
            <person name="Alvarado L."/>
            <person name="Arachchi H.M."/>
            <person name="Berlin A."/>
            <person name="Brown A."/>
            <person name="Chapman S.B."/>
            <person name="Chen Z."/>
            <person name="Dunbar C."/>
            <person name="Freedman E."/>
            <person name="Gearin G."/>
            <person name="Gellesch M."/>
            <person name="Goldberg J."/>
            <person name="Griggs A."/>
            <person name="Gujja S."/>
            <person name="Heiman D."/>
            <person name="Howarth C."/>
            <person name="Larson L."/>
            <person name="Lui A."/>
            <person name="MacDonald P.J.P."/>
            <person name="Mehta T."/>
            <person name="Montmayeur A."/>
            <person name="Murphy C."/>
            <person name="Neiman D."/>
            <person name="Pearson M."/>
            <person name="Priest M."/>
            <person name="Roberts A."/>
            <person name="Saif S."/>
            <person name="Shea T."/>
            <person name="Shenoy N."/>
            <person name="Sisk P."/>
            <person name="Stolte C."/>
            <person name="Sykes S."/>
            <person name="Yandava C."/>
            <person name="Wortman J."/>
            <person name="Nusbaum C."/>
            <person name="Birren B."/>
        </authorList>
    </citation>
    <scope>NUCLEOTIDE SEQUENCE</scope>
    <source>
        <strain evidence="2">R3-111a-1</strain>
    </source>
</reference>
<sequence length="62" mass="6932">MSKWRTAGGTASFRPGTDRQGAEKVESLRENARAGWELPLNSALFRALQRAAHARRTSRLHV</sequence>
<evidence type="ECO:0000313" key="2">
    <source>
        <dbReference type="EMBL" id="EJT77342.1"/>
    </source>
</evidence>
<gene>
    <name evidence="3" type="primary">20347712</name>
    <name evidence="2" type="ORF">GGTG_07254</name>
</gene>
<dbReference type="EMBL" id="GL385397">
    <property type="protein sequence ID" value="EJT77342.1"/>
    <property type="molecule type" value="Genomic_DNA"/>
</dbReference>
<dbReference type="AlphaFoldDB" id="J3P157"/>
<dbReference type="HOGENOM" id="CLU_2904316_0_0_1"/>
<feature type="compositionally biased region" description="Basic and acidic residues" evidence="1">
    <location>
        <begin position="16"/>
        <end position="28"/>
    </location>
</feature>
<reference evidence="4" key="1">
    <citation type="submission" date="2010-07" db="EMBL/GenBank/DDBJ databases">
        <title>The genome sequence of Gaeumannomyces graminis var. tritici strain R3-111a-1.</title>
        <authorList>
            <consortium name="The Broad Institute Genome Sequencing Platform"/>
            <person name="Ma L.-J."/>
            <person name="Dead R."/>
            <person name="Young S."/>
            <person name="Zeng Q."/>
            <person name="Koehrsen M."/>
            <person name="Alvarado L."/>
            <person name="Berlin A."/>
            <person name="Chapman S.B."/>
            <person name="Chen Z."/>
            <person name="Freedman E."/>
            <person name="Gellesch M."/>
            <person name="Goldberg J."/>
            <person name="Griggs A."/>
            <person name="Gujja S."/>
            <person name="Heilman E.R."/>
            <person name="Heiman D."/>
            <person name="Hepburn T."/>
            <person name="Howarth C."/>
            <person name="Jen D."/>
            <person name="Larson L."/>
            <person name="Mehta T."/>
            <person name="Neiman D."/>
            <person name="Pearson M."/>
            <person name="Roberts A."/>
            <person name="Saif S."/>
            <person name="Shea T."/>
            <person name="Shenoy N."/>
            <person name="Sisk P."/>
            <person name="Stolte C."/>
            <person name="Sykes S."/>
            <person name="Walk T."/>
            <person name="White J."/>
            <person name="Yandava C."/>
            <person name="Haas B."/>
            <person name="Nusbaum C."/>
            <person name="Birren B."/>
        </authorList>
    </citation>
    <scope>NUCLEOTIDE SEQUENCE [LARGE SCALE GENOMIC DNA]</scope>
    <source>
        <strain evidence="4">R3-111a-1</strain>
    </source>
</reference>
<protein>
    <submittedName>
        <fullName evidence="2 3">Uncharacterized protein</fullName>
    </submittedName>
</protein>
<dbReference type="EnsemblFungi" id="EJT77342">
    <property type="protein sequence ID" value="EJT77342"/>
    <property type="gene ID" value="GGTG_07254"/>
</dbReference>